<proteinExistence type="inferred from homology"/>
<dbReference type="GO" id="GO:0005886">
    <property type="term" value="C:plasma membrane"/>
    <property type="evidence" value="ECO:0007669"/>
    <property type="project" value="UniProtKB-ARBA"/>
</dbReference>
<evidence type="ECO:0000256" key="8">
    <source>
        <dbReference type="ARBA" id="ARBA00023170"/>
    </source>
</evidence>
<feature type="domain" description="Fibronectin type-III" evidence="12">
    <location>
        <begin position="224"/>
        <end position="316"/>
    </location>
</feature>
<comment type="subcellular location">
    <subcellularLocation>
        <location evidence="1">Membrane</location>
        <topology evidence="1">Single-pass type I membrane protein</topology>
    </subcellularLocation>
</comment>
<feature type="chain" id="PRO_5043433908" description="Fibronectin type-III domain-containing protein" evidence="11">
    <location>
        <begin position="22"/>
        <end position="903"/>
    </location>
</feature>
<keyword evidence="7 10" id="KW-0472">Membrane</keyword>
<organism evidence="13 14">
    <name type="scientific">Anabas testudineus</name>
    <name type="common">Climbing perch</name>
    <name type="synonym">Anthias testudineus</name>
    <dbReference type="NCBI Taxonomy" id="64144"/>
    <lineage>
        <taxon>Eukaryota</taxon>
        <taxon>Metazoa</taxon>
        <taxon>Chordata</taxon>
        <taxon>Craniata</taxon>
        <taxon>Vertebrata</taxon>
        <taxon>Euteleostomi</taxon>
        <taxon>Actinopterygii</taxon>
        <taxon>Neopterygii</taxon>
        <taxon>Teleostei</taxon>
        <taxon>Neoteleostei</taxon>
        <taxon>Acanthomorphata</taxon>
        <taxon>Anabantaria</taxon>
        <taxon>Anabantiformes</taxon>
        <taxon>Anabantoidei</taxon>
        <taxon>Anabantidae</taxon>
        <taxon>Anabas</taxon>
    </lineage>
</organism>
<dbReference type="Proteomes" id="UP000265040">
    <property type="component" value="Chromosome 4"/>
</dbReference>
<comment type="similarity">
    <text evidence="2">Belongs to the type I cytokine receptor family. Type 2 subfamily.</text>
</comment>
<keyword evidence="5" id="KW-0677">Repeat</keyword>
<feature type="domain" description="Fibronectin type-III" evidence="12">
    <location>
        <begin position="436"/>
        <end position="535"/>
    </location>
</feature>
<evidence type="ECO:0000256" key="6">
    <source>
        <dbReference type="ARBA" id="ARBA00022989"/>
    </source>
</evidence>
<keyword evidence="4 11" id="KW-0732">Signal</keyword>
<dbReference type="Ensembl" id="ENSATET00000051740.2">
    <property type="protein sequence ID" value="ENSATEP00000059270.2"/>
    <property type="gene ID" value="ENSATEG00000023627.3"/>
</dbReference>
<evidence type="ECO:0000259" key="12">
    <source>
        <dbReference type="PROSITE" id="PS50853"/>
    </source>
</evidence>
<keyword evidence="3 10" id="KW-0812">Transmembrane</keyword>
<evidence type="ECO:0000256" key="1">
    <source>
        <dbReference type="ARBA" id="ARBA00004479"/>
    </source>
</evidence>
<evidence type="ECO:0000256" key="2">
    <source>
        <dbReference type="ARBA" id="ARBA00008921"/>
    </source>
</evidence>
<name>A0A7N6B6M7_ANATE</name>
<dbReference type="GeneTree" id="ENSGT00940000159829"/>
<evidence type="ECO:0000256" key="7">
    <source>
        <dbReference type="ARBA" id="ARBA00023136"/>
    </source>
</evidence>
<feature type="signal peptide" evidence="11">
    <location>
        <begin position="1"/>
        <end position="21"/>
    </location>
</feature>
<dbReference type="Pfam" id="PF00041">
    <property type="entry name" value="fn3"/>
    <property type="match status" value="1"/>
</dbReference>
<gene>
    <name evidence="13" type="primary">IL12RB2</name>
</gene>
<dbReference type="CDD" id="cd00063">
    <property type="entry name" value="FN3"/>
    <property type="match status" value="1"/>
</dbReference>
<evidence type="ECO:0000313" key="14">
    <source>
        <dbReference type="Proteomes" id="UP000265040"/>
    </source>
</evidence>
<reference evidence="13" key="3">
    <citation type="submission" date="2025-09" db="UniProtKB">
        <authorList>
            <consortium name="Ensembl"/>
        </authorList>
    </citation>
    <scope>IDENTIFICATION</scope>
</reference>
<dbReference type="SUPFAM" id="SSF49265">
    <property type="entry name" value="Fibronectin type III"/>
    <property type="match status" value="3"/>
</dbReference>
<dbReference type="SMART" id="SM00060">
    <property type="entry name" value="FN3"/>
    <property type="match status" value="3"/>
</dbReference>
<evidence type="ECO:0000256" key="11">
    <source>
        <dbReference type="SAM" id="SignalP"/>
    </source>
</evidence>
<reference evidence="13" key="2">
    <citation type="submission" date="2025-08" db="UniProtKB">
        <authorList>
            <consortium name="Ensembl"/>
        </authorList>
    </citation>
    <scope>IDENTIFICATION</scope>
</reference>
<dbReference type="InterPro" id="IPR013783">
    <property type="entry name" value="Ig-like_fold"/>
</dbReference>
<evidence type="ECO:0000256" key="9">
    <source>
        <dbReference type="ARBA" id="ARBA00023180"/>
    </source>
</evidence>
<keyword evidence="9" id="KW-0325">Glycoprotein</keyword>
<reference evidence="13" key="1">
    <citation type="submission" date="2021-04" db="EMBL/GenBank/DDBJ databases">
        <authorList>
            <consortium name="Wellcome Sanger Institute Data Sharing"/>
        </authorList>
    </citation>
    <scope>NUCLEOTIDE SEQUENCE [LARGE SCALE GENOMIC DNA]</scope>
</reference>
<evidence type="ECO:0000256" key="4">
    <source>
        <dbReference type="ARBA" id="ARBA00022729"/>
    </source>
</evidence>
<dbReference type="InterPro" id="IPR052672">
    <property type="entry name" value="Type1_Cytokine_Rcpt_Type2"/>
</dbReference>
<dbReference type="PANTHER" id="PTHR48423:SF2">
    <property type="entry name" value="INTERLEUKIN-12 RECEPTOR SUBUNIT BETA-2"/>
    <property type="match status" value="1"/>
</dbReference>
<dbReference type="AlphaFoldDB" id="A0A7N6B6M7"/>
<feature type="transmembrane region" description="Helical" evidence="10">
    <location>
        <begin position="632"/>
        <end position="656"/>
    </location>
</feature>
<evidence type="ECO:0000256" key="3">
    <source>
        <dbReference type="ARBA" id="ARBA00022692"/>
    </source>
</evidence>
<evidence type="ECO:0000256" key="10">
    <source>
        <dbReference type="SAM" id="Phobius"/>
    </source>
</evidence>
<keyword evidence="8" id="KW-0675">Receptor</keyword>
<keyword evidence="14" id="KW-1185">Reference proteome</keyword>
<evidence type="ECO:0000313" key="13">
    <source>
        <dbReference type="Ensembl" id="ENSATEP00000059270.2"/>
    </source>
</evidence>
<dbReference type="InterPro" id="IPR036116">
    <property type="entry name" value="FN3_sf"/>
</dbReference>
<dbReference type="Gene3D" id="2.60.40.10">
    <property type="entry name" value="Immunoglobulins"/>
    <property type="match status" value="3"/>
</dbReference>
<evidence type="ECO:0000256" key="5">
    <source>
        <dbReference type="ARBA" id="ARBA00022737"/>
    </source>
</evidence>
<sequence>MNPPSIIWRCIITLLIFSVKCCPLLPASSQRFNGRGYLTVEPAPLFLIGSNLTVYCHINTCQSSFKISLELNGEIVKSWRKVNCTTVIFDLLNVQKPQSILLCKQEKDEHSLIVNGLDLRGGLPPGKPDSIVCETTRSSDSIACTWKIEQETHLSNTYNVSVSRENGTQIHFDQIQDAEQITIPRGILDENINYQLIVTVYNHFGALHSDPFILCVKDIVMPEVPRIMQVEFENSSIVAVLRWNTTESSVHVRPYIRLRTDNGLWEVREGTELSKDLIRVGGLRPLTEYQFQIRACKSASVFMHTNTTPSFTLASTSTSKSFCSKWSLSVRRRSPGKGPSQQLCVWRMLGNHWANGLRDVTVLWKPPPLEDYSGKVQHYMIFPPNGLKQDVICAATMNRCAVQVPAEIQALSISVVTSYGISPPAHVPLRHSGGFVPVLRDLAPAANGSAVLVSWLWAGTKQQSTSGEELLHYVVEWTDVPASQLQWHTVAKDQHNTSITGLTSGVRYNISLYAVTTRGVSAPSSRLAYSKEQKPVSGPSMSVLVHKTRQILIQWDELPVHQHRGFITNYTIYVQTLDYSSTELSVTLFASGPRKIWIDCPEGALALQVTASTSAGEGPRTNQIYSQPEAPAVGLVIVIALILTLFIAIIANLMCWSCVRKRIKQKCISWGPAWLVENLPKPGNSNAIRLLEQDGSEPSFSCTHSDPPLSPISLISWEERDDVYPTIHVETSQFDSGQPTVETPLLKSDCGTMLVGQLEHVSYKPQIATLGSQVEEVKDMEEEQRDMSESGDEDRCSGVFRGLLGGLLSSVEVDFSDSPLGPTLSSVGGLSWPNTSPVLNRGVVLGSRSVENDAEEDSPCVRLQQEEITTPDMSEPCTSLCTVGTTLPYGYFPQLADVSSTKE</sequence>
<dbReference type="PANTHER" id="PTHR48423">
    <property type="entry name" value="INTERLEUKIN-27 RECEPTOR SUBUNIT ALPHA"/>
    <property type="match status" value="1"/>
</dbReference>
<protein>
    <recommendedName>
        <fullName evidence="12">Fibronectin type-III domain-containing protein</fullName>
    </recommendedName>
</protein>
<accession>A0A7N6B6M7</accession>
<dbReference type="PROSITE" id="PS50853">
    <property type="entry name" value="FN3"/>
    <property type="match status" value="2"/>
</dbReference>
<dbReference type="InterPro" id="IPR003961">
    <property type="entry name" value="FN3_dom"/>
</dbReference>
<keyword evidence="6 10" id="KW-1133">Transmembrane helix</keyword>